<dbReference type="Proteomes" id="UP000663838">
    <property type="component" value="Unassembled WGS sequence"/>
</dbReference>
<keyword evidence="2" id="KW-0812">Transmembrane</keyword>
<reference evidence="5" key="1">
    <citation type="submission" date="2021-02" db="EMBL/GenBank/DDBJ databases">
        <authorList>
            <person name="Nowell W R."/>
        </authorList>
    </citation>
    <scope>NUCLEOTIDE SEQUENCE</scope>
</reference>
<evidence type="ECO:0000256" key="1">
    <source>
        <dbReference type="SAM" id="MobiDB-lite"/>
    </source>
</evidence>
<evidence type="ECO:0000313" key="7">
    <source>
        <dbReference type="Proteomes" id="UP000663862"/>
    </source>
</evidence>
<dbReference type="EMBL" id="CAJOBS010000180">
    <property type="protein sequence ID" value="CAF4516364.1"/>
    <property type="molecule type" value="Genomic_DNA"/>
</dbReference>
<dbReference type="EMBL" id="CAJNYV010000023">
    <property type="protein sequence ID" value="CAF3324848.1"/>
    <property type="molecule type" value="Genomic_DNA"/>
</dbReference>
<dbReference type="Gene3D" id="2.60.40.10">
    <property type="entry name" value="Immunoglobulins"/>
    <property type="match status" value="1"/>
</dbReference>
<dbReference type="Proteomes" id="UP000663862">
    <property type="component" value="Unassembled WGS sequence"/>
</dbReference>
<dbReference type="AlphaFoldDB" id="A0A820DXS2"/>
<dbReference type="EMBL" id="CAJOBQ010000061">
    <property type="protein sequence ID" value="CAF4238771.1"/>
    <property type="molecule type" value="Genomic_DNA"/>
</dbReference>
<dbReference type="EMBL" id="CAJNYU010003358">
    <property type="protein sequence ID" value="CAF3665174.1"/>
    <property type="molecule type" value="Genomic_DNA"/>
</dbReference>
<name>A0A820DXS2_9BILA</name>
<gene>
    <name evidence="4" type="ORF">FME351_LOCUS25326</name>
    <name evidence="3" type="ORF">KIK155_LOCUS888</name>
    <name evidence="6" type="ORF">TOA249_LOCUS4663</name>
    <name evidence="5" type="ORF">TSG867_LOCUS2336</name>
</gene>
<evidence type="ECO:0000256" key="2">
    <source>
        <dbReference type="SAM" id="Phobius"/>
    </source>
</evidence>
<dbReference type="InterPro" id="IPR013783">
    <property type="entry name" value="Ig-like_fold"/>
</dbReference>
<comment type="caution">
    <text evidence="5">The sequence shown here is derived from an EMBL/GenBank/DDBJ whole genome shotgun (WGS) entry which is preliminary data.</text>
</comment>
<proteinExistence type="predicted"/>
<keyword evidence="2" id="KW-0472">Membrane</keyword>
<dbReference type="SUPFAM" id="SSF49265">
    <property type="entry name" value="Fibronectin type III"/>
    <property type="match status" value="1"/>
</dbReference>
<sequence length="278" mass="30316">MQGYQQRLITFTLFITVAYGKLEIVSFDAKAPTDIIGPHSTIYDTHIELWAVLKDCPNSECSCTVNSPDLADDSYSVTFLVAPQKHIGYVQISDLKPITKYSFTLTCADVGSHPSLTIPMTTDYGRPSAPANIASALNANKIKISWSPVTPSESFDHYRVTIDKAAIEVGKDNSYEMKENYVNGITHKIRVQACRKNKQGNILCSQSKNDEITFFVPTPPTVTPPVITASETPPTATATPSTATPPSTTSTTTTTKSMGVHSYSVSVLMIFLSLFFLS</sequence>
<dbReference type="Proteomes" id="UP000663865">
    <property type="component" value="Unassembled WGS sequence"/>
</dbReference>
<dbReference type="InterPro" id="IPR036116">
    <property type="entry name" value="FN3_sf"/>
</dbReference>
<feature type="compositionally biased region" description="Low complexity" evidence="1">
    <location>
        <begin position="224"/>
        <end position="255"/>
    </location>
</feature>
<evidence type="ECO:0008006" key="8">
    <source>
        <dbReference type="Google" id="ProtNLM"/>
    </source>
</evidence>
<feature type="transmembrane region" description="Helical" evidence="2">
    <location>
        <begin position="260"/>
        <end position="277"/>
    </location>
</feature>
<protein>
    <recommendedName>
        <fullName evidence="8">Fibronectin type-III domain-containing protein</fullName>
    </recommendedName>
</protein>
<feature type="region of interest" description="Disordered" evidence="1">
    <location>
        <begin position="223"/>
        <end position="255"/>
    </location>
</feature>
<dbReference type="Proteomes" id="UP000663869">
    <property type="component" value="Unassembled WGS sequence"/>
</dbReference>
<organism evidence="5 7">
    <name type="scientific">Rotaria socialis</name>
    <dbReference type="NCBI Taxonomy" id="392032"/>
    <lineage>
        <taxon>Eukaryota</taxon>
        <taxon>Metazoa</taxon>
        <taxon>Spiralia</taxon>
        <taxon>Gnathifera</taxon>
        <taxon>Rotifera</taxon>
        <taxon>Eurotatoria</taxon>
        <taxon>Bdelloidea</taxon>
        <taxon>Philodinida</taxon>
        <taxon>Philodinidae</taxon>
        <taxon>Rotaria</taxon>
    </lineage>
</organism>
<evidence type="ECO:0000313" key="3">
    <source>
        <dbReference type="EMBL" id="CAF3324848.1"/>
    </source>
</evidence>
<evidence type="ECO:0000313" key="6">
    <source>
        <dbReference type="EMBL" id="CAF4516364.1"/>
    </source>
</evidence>
<evidence type="ECO:0000313" key="4">
    <source>
        <dbReference type="EMBL" id="CAF3665174.1"/>
    </source>
</evidence>
<accession>A0A820DXS2</accession>
<evidence type="ECO:0000313" key="5">
    <source>
        <dbReference type="EMBL" id="CAF4238771.1"/>
    </source>
</evidence>
<keyword evidence="2" id="KW-1133">Transmembrane helix</keyword>